<evidence type="ECO:0008006" key="3">
    <source>
        <dbReference type="Google" id="ProtNLM"/>
    </source>
</evidence>
<accession>A0A8K0XRD2</accession>
<dbReference type="AlphaFoldDB" id="A0A8K0XRD2"/>
<comment type="caution">
    <text evidence="1">The sequence shown here is derived from an EMBL/GenBank/DDBJ whole genome shotgun (WGS) entry which is preliminary data.</text>
</comment>
<name>A0A8K0XRD2_9AGAR</name>
<dbReference type="EMBL" id="JAEVFJ010000009">
    <property type="protein sequence ID" value="KAH8102391.1"/>
    <property type="molecule type" value="Genomic_DNA"/>
</dbReference>
<evidence type="ECO:0000313" key="1">
    <source>
        <dbReference type="EMBL" id="KAH8102391.1"/>
    </source>
</evidence>
<dbReference type="Proteomes" id="UP000813824">
    <property type="component" value="Unassembled WGS sequence"/>
</dbReference>
<reference evidence="1" key="1">
    <citation type="journal article" date="2021" name="New Phytol.">
        <title>Evolutionary innovations through gain and loss of genes in the ectomycorrhizal Boletales.</title>
        <authorList>
            <person name="Wu G."/>
            <person name="Miyauchi S."/>
            <person name="Morin E."/>
            <person name="Kuo A."/>
            <person name="Drula E."/>
            <person name="Varga T."/>
            <person name="Kohler A."/>
            <person name="Feng B."/>
            <person name="Cao Y."/>
            <person name="Lipzen A."/>
            <person name="Daum C."/>
            <person name="Hundley H."/>
            <person name="Pangilinan J."/>
            <person name="Johnson J."/>
            <person name="Barry K."/>
            <person name="LaButti K."/>
            <person name="Ng V."/>
            <person name="Ahrendt S."/>
            <person name="Min B."/>
            <person name="Choi I.G."/>
            <person name="Park H."/>
            <person name="Plett J.M."/>
            <person name="Magnuson J."/>
            <person name="Spatafora J.W."/>
            <person name="Nagy L.G."/>
            <person name="Henrissat B."/>
            <person name="Grigoriev I.V."/>
            <person name="Yang Z.L."/>
            <person name="Xu J."/>
            <person name="Martin F.M."/>
        </authorList>
    </citation>
    <scope>NUCLEOTIDE SEQUENCE</scope>
    <source>
        <strain evidence="1">KKN 215</strain>
    </source>
</reference>
<organism evidence="1 2">
    <name type="scientific">Cristinia sonorae</name>
    <dbReference type="NCBI Taxonomy" id="1940300"/>
    <lineage>
        <taxon>Eukaryota</taxon>
        <taxon>Fungi</taxon>
        <taxon>Dikarya</taxon>
        <taxon>Basidiomycota</taxon>
        <taxon>Agaricomycotina</taxon>
        <taxon>Agaricomycetes</taxon>
        <taxon>Agaricomycetidae</taxon>
        <taxon>Agaricales</taxon>
        <taxon>Pleurotineae</taxon>
        <taxon>Stephanosporaceae</taxon>
        <taxon>Cristinia</taxon>
    </lineage>
</organism>
<evidence type="ECO:0000313" key="2">
    <source>
        <dbReference type="Proteomes" id="UP000813824"/>
    </source>
</evidence>
<dbReference type="SUPFAM" id="SSF54768">
    <property type="entry name" value="dsRNA-binding domain-like"/>
    <property type="match status" value="1"/>
</dbReference>
<dbReference type="OrthoDB" id="2740821at2759"/>
<proteinExistence type="predicted"/>
<keyword evidence="2" id="KW-1185">Reference proteome</keyword>
<protein>
    <recommendedName>
        <fullName evidence="3">DRBM domain-containing protein</fullName>
    </recommendedName>
</protein>
<sequence>MDFESRRGGYRFKPYSPLWGFLPQVNEWSRGCVAWYVHRVGGPEHIPKFQAIPIFCGQPLYAYARVGFTKQSAKEAAARAMALSGHCVSYLVMVASRVQTMTDR</sequence>
<gene>
    <name evidence="1" type="ORF">BXZ70DRAFT_928400</name>
</gene>